<evidence type="ECO:0000313" key="1">
    <source>
        <dbReference type="EMBL" id="ASF47011.1"/>
    </source>
</evidence>
<proteinExistence type="predicted"/>
<organism evidence="1 2">
    <name type="scientific">Methylovulum psychrotolerans</name>
    <dbReference type="NCBI Taxonomy" id="1704499"/>
    <lineage>
        <taxon>Bacteria</taxon>
        <taxon>Pseudomonadati</taxon>
        <taxon>Pseudomonadota</taxon>
        <taxon>Gammaproteobacteria</taxon>
        <taxon>Methylococcales</taxon>
        <taxon>Methylococcaceae</taxon>
        <taxon>Methylovulum</taxon>
    </lineage>
</organism>
<gene>
    <name evidence="1" type="ORF">CEK71_13535</name>
</gene>
<protein>
    <submittedName>
        <fullName evidence="1">Uncharacterized protein</fullName>
    </submittedName>
</protein>
<dbReference type="Proteomes" id="UP000197019">
    <property type="component" value="Chromosome"/>
</dbReference>
<dbReference type="KEGG" id="mpsy:CEK71_13535"/>
<reference evidence="1 2" key="1">
    <citation type="submission" date="2017-06" db="EMBL/GenBank/DDBJ databases">
        <title>Genome Sequencing of the methanotroph Methylovulum psychrotolerants str. HV10-M2 isolated from a high-altitude environment.</title>
        <authorList>
            <person name="Mateos-Rivera A."/>
        </authorList>
    </citation>
    <scope>NUCLEOTIDE SEQUENCE [LARGE SCALE GENOMIC DNA]</scope>
    <source>
        <strain evidence="1 2">HV10_M2</strain>
    </source>
</reference>
<name>A0A1Z4C0I1_9GAMM</name>
<keyword evidence="2" id="KW-1185">Reference proteome</keyword>
<accession>A0A1Z4C0I1</accession>
<dbReference type="EMBL" id="CP022129">
    <property type="protein sequence ID" value="ASF47011.1"/>
    <property type="molecule type" value="Genomic_DNA"/>
</dbReference>
<evidence type="ECO:0000313" key="2">
    <source>
        <dbReference type="Proteomes" id="UP000197019"/>
    </source>
</evidence>
<sequence>MGLQWLTTLGLAFYTFSGNRQRATTKSIDDLNKKIEEKCQRIARLEGEQKGLPTRDELTRIHERIDEIMETSRQNNLLLGELLGQTKELSRSRWRNWFFG</sequence>
<dbReference type="AlphaFoldDB" id="A0A1Z4C0I1"/>